<dbReference type="EMBL" id="GGFL01007532">
    <property type="protein sequence ID" value="MBW71710.1"/>
    <property type="molecule type" value="Transcribed_RNA"/>
</dbReference>
<protein>
    <submittedName>
        <fullName evidence="2">Putative secreted protein</fullName>
    </submittedName>
</protein>
<evidence type="ECO:0000313" key="2">
    <source>
        <dbReference type="EMBL" id="MBW71710.1"/>
    </source>
</evidence>
<organism evidence="2">
    <name type="scientific">Anopheles darlingi</name>
    <name type="common">Mosquito</name>
    <dbReference type="NCBI Taxonomy" id="43151"/>
    <lineage>
        <taxon>Eukaryota</taxon>
        <taxon>Metazoa</taxon>
        <taxon>Ecdysozoa</taxon>
        <taxon>Arthropoda</taxon>
        <taxon>Hexapoda</taxon>
        <taxon>Insecta</taxon>
        <taxon>Pterygota</taxon>
        <taxon>Neoptera</taxon>
        <taxon>Endopterygota</taxon>
        <taxon>Diptera</taxon>
        <taxon>Nematocera</taxon>
        <taxon>Culicoidea</taxon>
        <taxon>Culicidae</taxon>
        <taxon>Anophelinae</taxon>
        <taxon>Anopheles</taxon>
    </lineage>
</organism>
<sequence>MQSCAICSEKRAVSEISCVSVLLLLLLLPVAPADEDDWCCPLAAIVSLWLLIVHGHREGSGLAGIATPQVVSIQREL</sequence>
<feature type="chain" id="PRO_5014850389" evidence="1">
    <location>
        <begin position="34"/>
        <end position="77"/>
    </location>
</feature>
<name>A0A2M4D2A2_ANODA</name>
<keyword evidence="1" id="KW-0732">Signal</keyword>
<dbReference type="AlphaFoldDB" id="A0A2M4D2A2"/>
<evidence type="ECO:0000256" key="1">
    <source>
        <dbReference type="SAM" id="SignalP"/>
    </source>
</evidence>
<reference evidence="2" key="1">
    <citation type="submission" date="2018-01" db="EMBL/GenBank/DDBJ databases">
        <title>An insight into the sialome of Amazonian anophelines.</title>
        <authorList>
            <person name="Ribeiro J.M."/>
            <person name="Scarpassa V."/>
            <person name="Calvo E."/>
        </authorList>
    </citation>
    <scope>NUCLEOTIDE SEQUENCE</scope>
</reference>
<accession>A0A2M4D2A2</accession>
<proteinExistence type="predicted"/>
<feature type="signal peptide" evidence="1">
    <location>
        <begin position="1"/>
        <end position="33"/>
    </location>
</feature>